<dbReference type="KEGG" id="ebm:SG0102_15110"/>
<dbReference type="Proteomes" id="UP000268059">
    <property type="component" value="Chromosome"/>
</dbReference>
<organism evidence="1 2">
    <name type="scientific">Intestinibaculum porci</name>
    <dbReference type="NCBI Taxonomy" id="2487118"/>
    <lineage>
        <taxon>Bacteria</taxon>
        <taxon>Bacillati</taxon>
        <taxon>Bacillota</taxon>
        <taxon>Erysipelotrichia</taxon>
        <taxon>Erysipelotrichales</taxon>
        <taxon>Erysipelotrichaceae</taxon>
        <taxon>Intestinibaculum</taxon>
    </lineage>
</organism>
<protein>
    <recommendedName>
        <fullName evidence="3">DUF5050 domain-containing protein</fullName>
    </recommendedName>
</protein>
<evidence type="ECO:0008006" key="3">
    <source>
        <dbReference type="Google" id="ProtNLM"/>
    </source>
</evidence>
<dbReference type="RefSeq" id="WP_148668843.1">
    <property type="nucleotide sequence ID" value="NZ_AP019309.1"/>
</dbReference>
<accession>A0A3G9J5V8</accession>
<evidence type="ECO:0000313" key="2">
    <source>
        <dbReference type="Proteomes" id="UP000268059"/>
    </source>
</evidence>
<dbReference type="SUPFAM" id="SSF69304">
    <property type="entry name" value="Tricorn protease N-terminal domain"/>
    <property type="match status" value="1"/>
</dbReference>
<name>A0A3G9J5V8_9FIRM</name>
<gene>
    <name evidence="1" type="ORF">SG0102_15110</name>
</gene>
<proteinExistence type="predicted"/>
<reference evidence="1 2" key="1">
    <citation type="submission" date="2018-11" db="EMBL/GenBank/DDBJ databases">
        <title>Novel Erysipelotrichaceae bacterium isolated from small intestine of a swine.</title>
        <authorList>
            <person name="Kim J.S."/>
            <person name="Choe H."/>
            <person name="Lee Y.R."/>
            <person name="Kim K.M."/>
            <person name="Park D.S."/>
        </authorList>
    </citation>
    <scope>NUCLEOTIDE SEQUENCE [LARGE SCALE GENOMIC DNA]</scope>
    <source>
        <strain evidence="1 2">SG0102</strain>
    </source>
</reference>
<dbReference type="AlphaFoldDB" id="A0A3G9J5V8"/>
<dbReference type="EMBL" id="AP019309">
    <property type="protein sequence ID" value="BBH26577.1"/>
    <property type="molecule type" value="Genomic_DNA"/>
</dbReference>
<dbReference type="OrthoDB" id="2042334at2"/>
<keyword evidence="2" id="KW-1185">Reference proteome</keyword>
<sequence length="377" mass="43061">MFMLLHFDCWGGCSSSQVSNEKKKEENKNTAIANVTTDQIAQKELSYHFDTDAQCDLGDYTDYAYTKNGYYHMKLLNQENDNMTYQLTFTDKKSGKTVPVCTKSNCTHTSADCDANFEEGYDGDHASANKSYYIGYGYFQYYKGSLYLPVKKGDYVYLMKVGADGSTRSNVMKLCRFLQITKKKGDATETASFYPMLQIHRGYVYFTNDETGGKTATLYRKKMGGDQIETIKHLKSHQPMIYRIHPYGNYVFYIAGTMDSKGNMKSNLYAYNTKNKKIFLAGKNISGNYTVYKGSIYYTNGFKTMRIYRLSLGSFQPTYITKTAMKEGESVHLYGNGKKVVVQFVNNDGNLDKQMILENTKKVATYKTPKIKPYQNL</sequence>
<evidence type="ECO:0000313" key="1">
    <source>
        <dbReference type="EMBL" id="BBH26577.1"/>
    </source>
</evidence>
<dbReference type="InParanoid" id="A0A3G9J5V8"/>